<dbReference type="Gene3D" id="1.10.10.10">
    <property type="entry name" value="Winged helix-like DNA-binding domain superfamily/Winged helix DNA-binding domain"/>
    <property type="match status" value="1"/>
</dbReference>
<dbReference type="Pfam" id="PF13463">
    <property type="entry name" value="HTH_27"/>
    <property type="match status" value="1"/>
</dbReference>
<dbReference type="EMBL" id="JBHTIS010004481">
    <property type="protein sequence ID" value="MFD1052512.1"/>
    <property type="molecule type" value="Genomic_DNA"/>
</dbReference>
<keyword evidence="3" id="KW-1185">Reference proteome</keyword>
<reference evidence="3" key="1">
    <citation type="journal article" date="2019" name="Int. J. Syst. Evol. Microbiol.">
        <title>The Global Catalogue of Microorganisms (GCM) 10K type strain sequencing project: providing services to taxonomists for standard genome sequencing and annotation.</title>
        <authorList>
            <consortium name="The Broad Institute Genomics Platform"/>
            <consortium name="The Broad Institute Genome Sequencing Center for Infectious Disease"/>
            <person name="Wu L."/>
            <person name="Ma J."/>
        </authorList>
    </citation>
    <scope>NUCLEOTIDE SEQUENCE [LARGE SCALE GENOMIC DNA]</scope>
    <source>
        <strain evidence="3">JCM 31486</strain>
    </source>
</reference>
<evidence type="ECO:0000259" key="1">
    <source>
        <dbReference type="Pfam" id="PF13463"/>
    </source>
</evidence>
<protein>
    <submittedName>
        <fullName evidence="2">MarR family transcriptional regulator</fullName>
    </submittedName>
</protein>
<accession>A0ABW3MQI4</accession>
<feature type="non-terminal residue" evidence="2">
    <location>
        <position position="1"/>
    </location>
</feature>
<comment type="caution">
    <text evidence="2">The sequence shown here is derived from an EMBL/GenBank/DDBJ whole genome shotgun (WGS) entry which is preliminary data.</text>
</comment>
<sequence>PASVRAVMIDVFEHPDTSIQEITQRTGYPQSHVSASVTKLRDGGIFVTSTDPKDRRRTLVRASPDVPARAQRFARPVDNAVTAAVGPENADEVLAAQRRERARIRSEKGIRWGGRPITAAA</sequence>
<evidence type="ECO:0000313" key="3">
    <source>
        <dbReference type="Proteomes" id="UP001597045"/>
    </source>
</evidence>
<dbReference type="Proteomes" id="UP001597045">
    <property type="component" value="Unassembled WGS sequence"/>
</dbReference>
<dbReference type="InterPro" id="IPR036390">
    <property type="entry name" value="WH_DNA-bd_sf"/>
</dbReference>
<name>A0ABW3MQI4_9PSEU</name>
<dbReference type="InterPro" id="IPR000835">
    <property type="entry name" value="HTH_MarR-typ"/>
</dbReference>
<organism evidence="2 3">
    <name type="scientific">Kibdelosporangium lantanae</name>
    <dbReference type="NCBI Taxonomy" id="1497396"/>
    <lineage>
        <taxon>Bacteria</taxon>
        <taxon>Bacillati</taxon>
        <taxon>Actinomycetota</taxon>
        <taxon>Actinomycetes</taxon>
        <taxon>Pseudonocardiales</taxon>
        <taxon>Pseudonocardiaceae</taxon>
        <taxon>Kibdelosporangium</taxon>
    </lineage>
</organism>
<proteinExistence type="predicted"/>
<dbReference type="SUPFAM" id="SSF46785">
    <property type="entry name" value="Winged helix' DNA-binding domain"/>
    <property type="match status" value="1"/>
</dbReference>
<feature type="domain" description="HTH marR-type" evidence="1">
    <location>
        <begin position="6"/>
        <end position="64"/>
    </location>
</feature>
<evidence type="ECO:0000313" key="2">
    <source>
        <dbReference type="EMBL" id="MFD1052512.1"/>
    </source>
</evidence>
<dbReference type="InterPro" id="IPR036388">
    <property type="entry name" value="WH-like_DNA-bd_sf"/>
</dbReference>
<gene>
    <name evidence="2" type="ORF">ACFQ1S_46440</name>
</gene>